<reference evidence="1 2" key="1">
    <citation type="journal article" date="2015" name="Nature">
        <title>rRNA introns, odd ribosomes, and small enigmatic genomes across a large radiation of phyla.</title>
        <authorList>
            <person name="Brown C.T."/>
            <person name="Hug L.A."/>
            <person name="Thomas B.C."/>
            <person name="Sharon I."/>
            <person name="Castelle C.J."/>
            <person name="Singh A."/>
            <person name="Wilkins M.J."/>
            <person name="Williams K.H."/>
            <person name="Banfield J.F."/>
        </authorList>
    </citation>
    <scope>NUCLEOTIDE SEQUENCE [LARGE SCALE GENOMIC DNA]</scope>
</reference>
<evidence type="ECO:0000313" key="1">
    <source>
        <dbReference type="EMBL" id="KKS25938.1"/>
    </source>
</evidence>
<dbReference type="Proteomes" id="UP000033859">
    <property type="component" value="Unassembled WGS sequence"/>
</dbReference>
<proteinExistence type="predicted"/>
<comment type="caution">
    <text evidence="1">The sequence shown here is derived from an EMBL/GenBank/DDBJ whole genome shotgun (WGS) entry which is preliminary data.</text>
</comment>
<accession>A0A0G1AKX4</accession>
<sequence length="65" mass="7735">MIDRGFVQMKCDQREKGCTYGLPHYHCKVCSLQVNSDELRRDYHPCCSVECIKIWNKQYPPVDLR</sequence>
<evidence type="ECO:0000313" key="2">
    <source>
        <dbReference type="Proteomes" id="UP000033859"/>
    </source>
</evidence>
<name>A0A0G1AKX4_9BACT</name>
<dbReference type="EMBL" id="LCCE01000031">
    <property type="protein sequence ID" value="KKS25938.1"/>
    <property type="molecule type" value="Genomic_DNA"/>
</dbReference>
<gene>
    <name evidence="1" type="ORF">UU84_C0031G0008</name>
</gene>
<dbReference type="AlphaFoldDB" id="A0A0G1AKX4"/>
<protein>
    <submittedName>
        <fullName evidence="1">Uncharacterized protein</fullName>
    </submittedName>
</protein>
<organism evidence="1 2">
    <name type="scientific">Candidatus Yanofskybacteria bacterium GW2011_GWC2_41_9</name>
    <dbReference type="NCBI Taxonomy" id="1619029"/>
    <lineage>
        <taxon>Bacteria</taxon>
        <taxon>Candidatus Yanofskyibacteriota</taxon>
    </lineage>
</organism>